<evidence type="ECO:0000256" key="1">
    <source>
        <dbReference type="ARBA" id="ARBA00022679"/>
    </source>
</evidence>
<feature type="domain" description="DAGKc" evidence="6">
    <location>
        <begin position="209"/>
        <end position="347"/>
    </location>
</feature>
<keyword evidence="1" id="KW-0808">Transferase</keyword>
<dbReference type="PROSITE" id="PS50146">
    <property type="entry name" value="DAGK"/>
    <property type="match status" value="1"/>
</dbReference>
<evidence type="ECO:0000313" key="7">
    <source>
        <dbReference type="EMBL" id="KAH7293879.1"/>
    </source>
</evidence>
<dbReference type="Pfam" id="PF00781">
    <property type="entry name" value="DAGK_cat"/>
    <property type="match status" value="1"/>
</dbReference>
<evidence type="ECO:0000256" key="5">
    <source>
        <dbReference type="SAM" id="MobiDB-lite"/>
    </source>
</evidence>
<protein>
    <recommendedName>
        <fullName evidence="6">DAGKc domain-containing protein</fullName>
    </recommendedName>
</protein>
<evidence type="ECO:0000256" key="3">
    <source>
        <dbReference type="ARBA" id="ARBA00022777"/>
    </source>
</evidence>
<keyword evidence="3" id="KW-0418">Kinase</keyword>
<evidence type="ECO:0000313" key="8">
    <source>
        <dbReference type="Proteomes" id="UP000825935"/>
    </source>
</evidence>
<dbReference type="GO" id="GO:0005524">
    <property type="term" value="F:ATP binding"/>
    <property type="evidence" value="ECO:0007669"/>
    <property type="project" value="UniProtKB-KW"/>
</dbReference>
<dbReference type="SUPFAM" id="SSF111331">
    <property type="entry name" value="NAD kinase/diacylglycerol kinase-like"/>
    <property type="match status" value="1"/>
</dbReference>
<dbReference type="EMBL" id="CM035433">
    <property type="protein sequence ID" value="KAH7293880.1"/>
    <property type="molecule type" value="Genomic_DNA"/>
</dbReference>
<dbReference type="Gene3D" id="2.60.200.40">
    <property type="match status" value="1"/>
</dbReference>
<accession>A0A8T2RBU3</accession>
<gene>
    <name evidence="7" type="ORF">KP509_28G046500</name>
</gene>
<sequence length="726" mass="80759">MSNNLHDAHNEATRRNSFCCGNGNNIFSAARSFRSAKISTGVESESNPTERYEAQGGHDVKVEIRSECLNLLGDNIFMGQLALDKKNLKEDAARLQFEARITAKEFTWGCKTLKMVDIVSVSHVLHTRRFTVHSYPQQKSRWPCHRAHRRRQDINFLAPTPEEACKWVAVFKSLKCFINYSPHPLPASKRQGPMIGVQDYQNDSLDCQLDSRMMLVVLNPRSGRGRARKIYDSKVEPILKLAGIRLTVVETNGPHHARRHAATMDLSNCTDGIICVGGDGIVNEVLNGLLSRDDAKSRTVPIGIIPAGSDNSLIWTVMGIRDPISAALGIVKGEMISTDVISVEWLKTGEYHLGHTITYYGFMSDVLELSEKYQSRFGPLRYFVAGAQKFLCLRGYDCEVEYLPVSSQEHKDKMSGRLKQGDITPTNFDDPSDIEIPVRIFNGDSNLLTPRSLVEHDLNSSNISANNEPSEFVRALDTRSKRSLTMRVPLQTGAEEVVTVNHSVSGPTTPSPRPRTRTKSRIDRGWSGRGSSNGNSKPCWDYAAVDCTTDAADEDFAASSGSKWALQQENSFDLKVKYGNNGCAAHAAPKDGGWNINDNENWTVRQGPLLGVMICNHKCKTVQCLESQVMAPSAEPDDRSLDLLIVHNVGRLRLIQFLILMQFGRHLSLPFVEYTKVQAVKLKPGNKTSIGCGIDGELMHLNEPISVTLFEDQQQFLGHSENCARE</sequence>
<dbReference type="GO" id="GO:0016020">
    <property type="term" value="C:membrane"/>
    <property type="evidence" value="ECO:0007669"/>
    <property type="project" value="GOC"/>
</dbReference>
<dbReference type="Pfam" id="PF19279">
    <property type="entry name" value="YegS_C"/>
    <property type="match status" value="1"/>
</dbReference>
<dbReference type="InterPro" id="IPR045540">
    <property type="entry name" value="YegS/DAGK_C"/>
</dbReference>
<dbReference type="PANTHER" id="PTHR12358:SF111">
    <property type="entry name" value="CERAMIDE KINASE, ISOFORM A"/>
    <property type="match status" value="1"/>
</dbReference>
<dbReference type="InterPro" id="IPR050187">
    <property type="entry name" value="Lipid_Phosphate_FormReg"/>
</dbReference>
<organism evidence="7 8">
    <name type="scientific">Ceratopteris richardii</name>
    <name type="common">Triangle waterfern</name>
    <dbReference type="NCBI Taxonomy" id="49495"/>
    <lineage>
        <taxon>Eukaryota</taxon>
        <taxon>Viridiplantae</taxon>
        <taxon>Streptophyta</taxon>
        <taxon>Embryophyta</taxon>
        <taxon>Tracheophyta</taxon>
        <taxon>Polypodiopsida</taxon>
        <taxon>Polypodiidae</taxon>
        <taxon>Polypodiales</taxon>
        <taxon>Pteridineae</taxon>
        <taxon>Pteridaceae</taxon>
        <taxon>Parkerioideae</taxon>
        <taxon>Ceratopteris</taxon>
    </lineage>
</organism>
<proteinExistence type="predicted"/>
<dbReference type="Gene3D" id="3.40.50.10330">
    <property type="entry name" value="Probable inorganic polyphosphate/atp-NAD kinase, domain 1"/>
    <property type="match status" value="1"/>
</dbReference>
<dbReference type="InterPro" id="IPR017438">
    <property type="entry name" value="ATP-NAD_kinase_N"/>
</dbReference>
<dbReference type="EMBL" id="CM035433">
    <property type="protein sequence ID" value="KAH7293882.1"/>
    <property type="molecule type" value="Genomic_DNA"/>
</dbReference>
<dbReference type="EMBL" id="CM035433">
    <property type="protein sequence ID" value="KAH7293885.1"/>
    <property type="molecule type" value="Genomic_DNA"/>
</dbReference>
<feature type="region of interest" description="Disordered" evidence="5">
    <location>
        <begin position="502"/>
        <end position="535"/>
    </location>
</feature>
<dbReference type="GO" id="GO:0001729">
    <property type="term" value="F:ceramide kinase activity"/>
    <property type="evidence" value="ECO:0007669"/>
    <property type="project" value="TreeGrafter"/>
</dbReference>
<dbReference type="OrthoDB" id="3853857at2759"/>
<evidence type="ECO:0000256" key="2">
    <source>
        <dbReference type="ARBA" id="ARBA00022741"/>
    </source>
</evidence>
<evidence type="ECO:0000256" key="4">
    <source>
        <dbReference type="ARBA" id="ARBA00022840"/>
    </source>
</evidence>
<dbReference type="SMART" id="SM00046">
    <property type="entry name" value="DAGKc"/>
    <property type="match status" value="1"/>
</dbReference>
<keyword evidence="2" id="KW-0547">Nucleotide-binding</keyword>
<dbReference type="EMBL" id="CM035433">
    <property type="protein sequence ID" value="KAH7293879.1"/>
    <property type="molecule type" value="Genomic_DNA"/>
</dbReference>
<reference evidence="7" key="1">
    <citation type="submission" date="2021-08" db="EMBL/GenBank/DDBJ databases">
        <title>WGS assembly of Ceratopteris richardii.</title>
        <authorList>
            <person name="Marchant D.B."/>
            <person name="Chen G."/>
            <person name="Jenkins J."/>
            <person name="Shu S."/>
            <person name="Leebens-Mack J."/>
            <person name="Grimwood J."/>
            <person name="Schmutz J."/>
            <person name="Soltis P."/>
            <person name="Soltis D."/>
            <person name="Chen Z.-H."/>
        </authorList>
    </citation>
    <scope>NUCLEOTIDE SEQUENCE</scope>
    <source>
        <strain evidence="7">Whitten #5841</strain>
        <tissue evidence="7">Leaf</tissue>
    </source>
</reference>
<name>A0A8T2RBU3_CERRI</name>
<comment type="caution">
    <text evidence="7">The sequence shown here is derived from an EMBL/GenBank/DDBJ whole genome shotgun (WGS) entry which is preliminary data.</text>
</comment>
<dbReference type="AlphaFoldDB" id="A0A8T2RBU3"/>
<dbReference type="InterPro" id="IPR001206">
    <property type="entry name" value="Diacylglycerol_kinase_cat_dom"/>
</dbReference>
<dbReference type="Proteomes" id="UP000825935">
    <property type="component" value="Chromosome 28"/>
</dbReference>
<evidence type="ECO:0000259" key="6">
    <source>
        <dbReference type="PROSITE" id="PS50146"/>
    </source>
</evidence>
<dbReference type="GO" id="GO:0006672">
    <property type="term" value="P:ceramide metabolic process"/>
    <property type="evidence" value="ECO:0007669"/>
    <property type="project" value="TreeGrafter"/>
</dbReference>
<dbReference type="PANTHER" id="PTHR12358">
    <property type="entry name" value="SPHINGOSINE KINASE"/>
    <property type="match status" value="1"/>
</dbReference>
<keyword evidence="4" id="KW-0067">ATP-binding</keyword>
<dbReference type="InterPro" id="IPR016064">
    <property type="entry name" value="NAD/diacylglycerol_kinase_sf"/>
</dbReference>
<keyword evidence="8" id="KW-1185">Reference proteome</keyword>